<protein>
    <recommendedName>
        <fullName evidence="11">Riboflavin biosynthesis protein</fullName>
    </recommendedName>
    <domain>
        <recommendedName>
            <fullName evidence="11">Riboflavin kinase</fullName>
            <ecNumber evidence="11">2.7.1.26</ecNumber>
        </recommendedName>
        <alternativeName>
            <fullName evidence="11">Flavokinase</fullName>
        </alternativeName>
    </domain>
    <domain>
        <recommendedName>
            <fullName evidence="11">FMN adenylyltransferase</fullName>
            <ecNumber evidence="11">2.7.7.2</ecNumber>
        </recommendedName>
        <alternativeName>
            <fullName evidence="11">FAD pyrophosphorylase</fullName>
        </alternativeName>
        <alternativeName>
            <fullName evidence="11">FAD synthase</fullName>
        </alternativeName>
    </domain>
</protein>
<dbReference type="PATRIC" id="fig|1131731.3.peg.3652"/>
<keyword evidence="7 11" id="KW-0547">Nucleotide-binding</keyword>
<comment type="catalytic activity">
    <reaction evidence="10 11">
        <text>FMN + ATP + H(+) = FAD + diphosphate</text>
        <dbReference type="Rhea" id="RHEA:17237"/>
        <dbReference type="ChEBI" id="CHEBI:15378"/>
        <dbReference type="ChEBI" id="CHEBI:30616"/>
        <dbReference type="ChEBI" id="CHEBI:33019"/>
        <dbReference type="ChEBI" id="CHEBI:57692"/>
        <dbReference type="ChEBI" id="CHEBI:58210"/>
        <dbReference type="EC" id="2.7.7.2"/>
    </reaction>
</comment>
<dbReference type="STRING" id="1131731.BAZO_17904"/>
<dbReference type="Pfam" id="PF06574">
    <property type="entry name" value="FAD_syn"/>
    <property type="match status" value="1"/>
</dbReference>
<dbReference type="GO" id="GO:0008531">
    <property type="term" value="F:riboflavin kinase activity"/>
    <property type="evidence" value="ECO:0007669"/>
    <property type="project" value="UniProtKB-UniRule"/>
</dbReference>
<sequence length="288" mass="33243">METIYLEHSNTGLSFIESQPCVFALGFFDGVHFGHQRLIQTAKRISEEKGVPLAVMTFYPHPRQVFDKNNAPIKYLTPLHRKQEVLRNMGVDKLFIVKFDPNFAKLSPEDFVEQYLIYYGCIHVVAGYDYTYGYKGHGNIETLKKSGQGRFEVTVVNKISYNKEKIGSTQIRQLVSEGEMEIIPKHLGSYYKVNGYIARSHLLKNDMQELVIKIDADYLVPQEGHYQIQLNVHNILYHGTIQKISIRDNYTLLYAYIYEDFNLSIGSLVDVKWLKSIYVPGMENINVV</sequence>
<keyword evidence="5 11" id="KW-0808">Transferase</keyword>
<keyword evidence="11" id="KW-0418">Kinase</keyword>
<evidence type="ECO:0000313" key="13">
    <source>
        <dbReference type="EMBL" id="EKN63569.1"/>
    </source>
</evidence>
<dbReference type="GO" id="GO:0009231">
    <property type="term" value="P:riboflavin biosynthetic process"/>
    <property type="evidence" value="ECO:0007669"/>
    <property type="project" value="InterPro"/>
</dbReference>
<dbReference type="GO" id="GO:0003919">
    <property type="term" value="F:FMN adenylyltransferase activity"/>
    <property type="evidence" value="ECO:0007669"/>
    <property type="project" value="UniProtKB-UniRule"/>
</dbReference>
<dbReference type="FunFam" id="3.40.50.620:FF:000021">
    <property type="entry name" value="Riboflavin biosynthesis protein"/>
    <property type="match status" value="1"/>
</dbReference>
<dbReference type="EC" id="2.7.1.26" evidence="11"/>
<keyword evidence="14" id="KW-1185">Reference proteome</keyword>
<dbReference type="Proteomes" id="UP000006315">
    <property type="component" value="Unassembled WGS sequence"/>
</dbReference>
<dbReference type="EC" id="2.7.7.2" evidence="11"/>
<dbReference type="RefSeq" id="WP_004432308.1">
    <property type="nucleotide sequence ID" value="NZ_AJLR01000146.1"/>
</dbReference>
<dbReference type="InterPro" id="IPR014729">
    <property type="entry name" value="Rossmann-like_a/b/a_fold"/>
</dbReference>
<dbReference type="CDD" id="cd02064">
    <property type="entry name" value="FAD_synthetase_N"/>
    <property type="match status" value="1"/>
</dbReference>
<organism evidence="13 14">
    <name type="scientific">Schinkia azotoformans LMG 9581</name>
    <dbReference type="NCBI Taxonomy" id="1131731"/>
    <lineage>
        <taxon>Bacteria</taxon>
        <taxon>Bacillati</taxon>
        <taxon>Bacillota</taxon>
        <taxon>Bacilli</taxon>
        <taxon>Bacillales</taxon>
        <taxon>Bacillaceae</taxon>
        <taxon>Calidifontibacillus/Schinkia group</taxon>
        <taxon>Schinkia</taxon>
    </lineage>
</organism>
<comment type="similarity">
    <text evidence="11">Belongs to the ribF family.</text>
</comment>
<evidence type="ECO:0000259" key="12">
    <source>
        <dbReference type="Pfam" id="PF06574"/>
    </source>
</evidence>
<keyword evidence="9 11" id="KW-0067">ATP-binding</keyword>
<dbReference type="Gene3D" id="3.40.50.620">
    <property type="entry name" value="HUPs"/>
    <property type="match status" value="1"/>
</dbReference>
<gene>
    <name evidence="13" type="ORF">BAZO_17904</name>
</gene>
<dbReference type="GO" id="GO:0005524">
    <property type="term" value="F:ATP binding"/>
    <property type="evidence" value="ECO:0007669"/>
    <property type="project" value="UniProtKB-UniRule"/>
</dbReference>
<dbReference type="PANTHER" id="PTHR22749">
    <property type="entry name" value="RIBOFLAVIN KINASE/FMN ADENYLYLTRANSFERASE"/>
    <property type="match status" value="1"/>
</dbReference>
<dbReference type="InterPro" id="IPR015864">
    <property type="entry name" value="FAD_synthase"/>
</dbReference>
<evidence type="ECO:0000256" key="10">
    <source>
        <dbReference type="ARBA" id="ARBA00049494"/>
    </source>
</evidence>
<dbReference type="InterPro" id="IPR004821">
    <property type="entry name" value="Cyt_trans-like"/>
</dbReference>
<dbReference type="EMBL" id="AJLR01000146">
    <property type="protein sequence ID" value="EKN63569.1"/>
    <property type="molecule type" value="Genomic_DNA"/>
</dbReference>
<feature type="domain" description="FAD synthetase" evidence="12">
    <location>
        <begin position="18"/>
        <end position="169"/>
    </location>
</feature>
<evidence type="ECO:0000313" key="14">
    <source>
        <dbReference type="Proteomes" id="UP000006315"/>
    </source>
</evidence>
<comment type="pathway">
    <text evidence="2 11">Cofactor biosynthesis; FMN biosynthesis; FMN from riboflavin (ATP route): step 1/1.</text>
</comment>
<dbReference type="AlphaFoldDB" id="K6D5L1"/>
<comment type="caution">
    <text evidence="13">The sequence shown here is derived from an EMBL/GenBank/DDBJ whole genome shotgun (WGS) entry which is preliminary data.</text>
</comment>
<dbReference type="UniPathway" id="UPA00276">
    <property type="reaction ID" value="UER00406"/>
</dbReference>
<evidence type="ECO:0000256" key="11">
    <source>
        <dbReference type="PIRNR" id="PIRNR004491"/>
    </source>
</evidence>
<evidence type="ECO:0000256" key="9">
    <source>
        <dbReference type="ARBA" id="ARBA00022840"/>
    </source>
</evidence>
<dbReference type="SUPFAM" id="SSF52374">
    <property type="entry name" value="Nucleotidylyl transferase"/>
    <property type="match status" value="1"/>
</dbReference>
<evidence type="ECO:0000256" key="2">
    <source>
        <dbReference type="ARBA" id="ARBA00005201"/>
    </source>
</evidence>
<evidence type="ECO:0000256" key="7">
    <source>
        <dbReference type="ARBA" id="ARBA00022741"/>
    </source>
</evidence>
<dbReference type="PANTHER" id="PTHR22749:SF6">
    <property type="entry name" value="RIBOFLAVIN KINASE"/>
    <property type="match status" value="1"/>
</dbReference>
<evidence type="ECO:0000256" key="3">
    <source>
        <dbReference type="ARBA" id="ARBA00022630"/>
    </source>
</evidence>
<dbReference type="PIRSF" id="PIRSF004491">
    <property type="entry name" value="FAD_Synth"/>
    <property type="match status" value="1"/>
</dbReference>
<proteinExistence type="inferred from homology"/>
<evidence type="ECO:0000256" key="5">
    <source>
        <dbReference type="ARBA" id="ARBA00022679"/>
    </source>
</evidence>
<reference evidence="13 14" key="1">
    <citation type="journal article" date="2012" name="Front. Microbiol.">
        <title>Redundancy and modularity in membrane-associated dissimilatory nitrate reduction in Bacillus.</title>
        <authorList>
            <person name="Heylen K."/>
            <person name="Keltjens J."/>
        </authorList>
    </citation>
    <scope>NUCLEOTIDE SEQUENCE [LARGE SCALE GENOMIC DNA]</scope>
    <source>
        <strain evidence="13 14">LMG 9581</strain>
    </source>
</reference>
<dbReference type="NCBIfam" id="TIGR00125">
    <property type="entry name" value="cyt_tran_rel"/>
    <property type="match status" value="1"/>
</dbReference>
<evidence type="ECO:0000256" key="4">
    <source>
        <dbReference type="ARBA" id="ARBA00022643"/>
    </source>
</evidence>
<comment type="catalytic activity">
    <reaction evidence="11">
        <text>riboflavin + ATP = FMN + ADP + H(+)</text>
        <dbReference type="Rhea" id="RHEA:14357"/>
        <dbReference type="ChEBI" id="CHEBI:15378"/>
        <dbReference type="ChEBI" id="CHEBI:30616"/>
        <dbReference type="ChEBI" id="CHEBI:57986"/>
        <dbReference type="ChEBI" id="CHEBI:58210"/>
        <dbReference type="ChEBI" id="CHEBI:456216"/>
        <dbReference type="EC" id="2.7.1.26"/>
    </reaction>
</comment>
<dbReference type="GO" id="GO:0006747">
    <property type="term" value="P:FAD biosynthetic process"/>
    <property type="evidence" value="ECO:0007669"/>
    <property type="project" value="UniProtKB-UniRule"/>
</dbReference>
<keyword evidence="8 11" id="KW-0274">FAD</keyword>
<keyword evidence="4 11" id="KW-0288">FMN</keyword>
<evidence type="ECO:0000256" key="8">
    <source>
        <dbReference type="ARBA" id="ARBA00022827"/>
    </source>
</evidence>
<dbReference type="UniPathway" id="UPA00277">
    <property type="reaction ID" value="UER00407"/>
</dbReference>
<comment type="pathway">
    <text evidence="1 11">Cofactor biosynthesis; FAD biosynthesis; FAD from FMN: step 1/1.</text>
</comment>
<keyword evidence="3 11" id="KW-0285">Flavoprotein</keyword>
<keyword evidence="6 11" id="KW-0548">Nucleotidyltransferase</keyword>
<dbReference type="GO" id="GO:0009398">
    <property type="term" value="P:FMN biosynthetic process"/>
    <property type="evidence" value="ECO:0007669"/>
    <property type="project" value="UniProtKB-UniRule"/>
</dbReference>
<dbReference type="InterPro" id="IPR002606">
    <property type="entry name" value="Riboflavin_kinase_bac"/>
</dbReference>
<evidence type="ECO:0000256" key="6">
    <source>
        <dbReference type="ARBA" id="ARBA00022695"/>
    </source>
</evidence>
<evidence type="ECO:0000256" key="1">
    <source>
        <dbReference type="ARBA" id="ARBA00004726"/>
    </source>
</evidence>
<dbReference type="InterPro" id="IPR023468">
    <property type="entry name" value="Riboflavin_kinase"/>
</dbReference>
<accession>K6D5L1</accession>
<name>K6D5L1_SCHAZ</name>